<evidence type="ECO:0000313" key="2">
    <source>
        <dbReference type="EMBL" id="AVZ71090.1"/>
    </source>
</evidence>
<sequence length="289" mass="31806">MPMLLIEGVFRIAGTRPDGDTVRFHPNNPDHWDLVPGRPVRRNSTGGANLRLEGIDTLETHYRPPSGGQELHQPKEFADRAADELLSWLGFTQVQRKPDGTVTSSTPQQAPGYILTRGADPHGRCVALVGKGQHAKRSGESIDAKVKELKKTVNHHLLAVGLAYPLFYRTLFPDLRQELTAVAQKARKDGEGLWPDDKTTDGAQAAAAPTITPDVVLPKFFRRLAEYIVLNNGDPDLGGFRAFLAQKADKFTVLSDGHFTTGLDLVVEVINATEVRMTREPEDLVFDEG</sequence>
<organism evidence="2 3">
    <name type="scientific">Streptomyces lunaelactis</name>
    <dbReference type="NCBI Taxonomy" id="1535768"/>
    <lineage>
        <taxon>Bacteria</taxon>
        <taxon>Bacillati</taxon>
        <taxon>Actinomycetota</taxon>
        <taxon>Actinomycetes</taxon>
        <taxon>Kitasatosporales</taxon>
        <taxon>Streptomycetaceae</taxon>
        <taxon>Streptomyces</taxon>
    </lineage>
</organism>
<protein>
    <submittedName>
        <fullName evidence="2">Nuclease</fullName>
    </submittedName>
</protein>
<evidence type="ECO:0000259" key="1">
    <source>
        <dbReference type="Pfam" id="PF00565"/>
    </source>
</evidence>
<dbReference type="AlphaFoldDB" id="A0A2R4SW45"/>
<gene>
    <name evidence="2" type="ORF">SLUN_01335</name>
</gene>
<keyword evidence="3" id="KW-1185">Reference proteome</keyword>
<proteinExistence type="predicted"/>
<dbReference type="InterPro" id="IPR016071">
    <property type="entry name" value="Staphylococal_nuclease_OB-fold"/>
</dbReference>
<evidence type="ECO:0000313" key="3">
    <source>
        <dbReference type="Proteomes" id="UP000244201"/>
    </source>
</evidence>
<dbReference type="KEGG" id="slk:SLUN_01335"/>
<feature type="domain" description="TNase-like" evidence="1">
    <location>
        <begin position="50"/>
        <end position="195"/>
    </location>
</feature>
<dbReference type="InterPro" id="IPR035437">
    <property type="entry name" value="SNase_OB-fold_sf"/>
</dbReference>
<dbReference type="Proteomes" id="UP000244201">
    <property type="component" value="Chromosome"/>
</dbReference>
<dbReference type="EMBL" id="CP026304">
    <property type="protein sequence ID" value="AVZ71090.1"/>
    <property type="molecule type" value="Genomic_DNA"/>
</dbReference>
<dbReference type="OrthoDB" id="7065322at2"/>
<dbReference type="Gene3D" id="2.40.50.90">
    <property type="match status" value="1"/>
</dbReference>
<reference evidence="2 3" key="1">
    <citation type="submission" date="2018-01" db="EMBL/GenBank/DDBJ databases">
        <title>Complete genome sequence of Streptomyces lunaelactis MM109T, a Ferroverdin A producer isolated from cave moonmilk deposits.</title>
        <authorList>
            <person name="Naome A."/>
            <person name="Martinet L."/>
            <person name="Maciejewska M."/>
            <person name="Anderssen S."/>
            <person name="Adam D."/>
            <person name="Tenconi E."/>
            <person name="Deflandre B."/>
            <person name="Arguelles-Arias A."/>
            <person name="Calusinska M."/>
            <person name="Copieters W."/>
            <person name="Karim L."/>
            <person name="Hanikenne M."/>
            <person name="Baurain D."/>
            <person name="van Wezel G."/>
            <person name="Smargiasso N."/>
            <person name="de Pauw E."/>
            <person name="Delfosse P."/>
            <person name="Rigali S."/>
        </authorList>
    </citation>
    <scope>NUCLEOTIDE SEQUENCE [LARGE SCALE GENOMIC DNA]</scope>
    <source>
        <strain evidence="2 3">MM109</strain>
    </source>
</reference>
<dbReference type="SUPFAM" id="SSF50199">
    <property type="entry name" value="Staphylococcal nuclease"/>
    <property type="match status" value="1"/>
</dbReference>
<dbReference type="RefSeq" id="WP_108146786.1">
    <property type="nucleotide sequence ID" value="NZ_CP026304.1"/>
</dbReference>
<accession>A0A2R4SW45</accession>
<dbReference type="GeneID" id="55653932"/>
<dbReference type="Pfam" id="PF00565">
    <property type="entry name" value="SNase"/>
    <property type="match status" value="1"/>
</dbReference>
<name>A0A2R4SW45_9ACTN</name>